<dbReference type="OrthoDB" id="2564557at2759"/>
<evidence type="ECO:0000313" key="4">
    <source>
        <dbReference type="Proteomes" id="UP000092666"/>
    </source>
</evidence>
<protein>
    <recommendedName>
        <fullName evidence="2">Ribosomal protein mS38 C-terminal domain-containing protein</fullName>
    </recommendedName>
</protein>
<feature type="region of interest" description="Disordered" evidence="1">
    <location>
        <begin position="379"/>
        <end position="408"/>
    </location>
</feature>
<dbReference type="SMART" id="SM01155">
    <property type="entry name" value="DUF1713"/>
    <property type="match status" value="1"/>
</dbReference>
<gene>
    <name evidence="3" type="ORF">I316_02899</name>
</gene>
<dbReference type="InterPro" id="IPR013177">
    <property type="entry name" value="Ribosomal_mS38_C"/>
</dbReference>
<organism evidence="3 4">
    <name type="scientific">Kwoniella heveanensis BCC8398</name>
    <dbReference type="NCBI Taxonomy" id="1296120"/>
    <lineage>
        <taxon>Eukaryota</taxon>
        <taxon>Fungi</taxon>
        <taxon>Dikarya</taxon>
        <taxon>Basidiomycota</taxon>
        <taxon>Agaricomycotina</taxon>
        <taxon>Tremellomycetes</taxon>
        <taxon>Tremellales</taxon>
        <taxon>Cryptococcaceae</taxon>
        <taxon>Kwoniella</taxon>
    </lineage>
</organism>
<feature type="compositionally biased region" description="Polar residues" evidence="1">
    <location>
        <begin position="315"/>
        <end position="329"/>
    </location>
</feature>
<name>A0A1B9GWF4_9TREE</name>
<reference evidence="4" key="2">
    <citation type="submission" date="2013-12" db="EMBL/GenBank/DDBJ databases">
        <title>Evolution of pathogenesis and genome organization in the Tremellales.</title>
        <authorList>
            <person name="Cuomo C."/>
            <person name="Litvintseva A."/>
            <person name="Heitman J."/>
            <person name="Chen Y."/>
            <person name="Sun S."/>
            <person name="Springer D."/>
            <person name="Dromer F."/>
            <person name="Young S."/>
            <person name="Zeng Q."/>
            <person name="Chapman S."/>
            <person name="Gujja S."/>
            <person name="Saif S."/>
            <person name="Birren B."/>
        </authorList>
    </citation>
    <scope>NUCLEOTIDE SEQUENCE [LARGE SCALE GENOMIC DNA]</scope>
    <source>
        <strain evidence="4">BCC8398</strain>
    </source>
</reference>
<dbReference type="EMBL" id="KI669499">
    <property type="protein sequence ID" value="OCF35351.1"/>
    <property type="molecule type" value="Genomic_DNA"/>
</dbReference>
<dbReference type="Proteomes" id="UP000092666">
    <property type="component" value="Unassembled WGS sequence"/>
</dbReference>
<feature type="domain" description="Ribosomal protein mS38 C-terminal" evidence="2">
    <location>
        <begin position="375"/>
        <end position="408"/>
    </location>
</feature>
<dbReference type="Pfam" id="PF08213">
    <property type="entry name" value="COX24_C"/>
    <property type="match status" value="1"/>
</dbReference>
<feature type="compositionally biased region" description="Low complexity" evidence="1">
    <location>
        <begin position="64"/>
        <end position="73"/>
    </location>
</feature>
<evidence type="ECO:0000259" key="2">
    <source>
        <dbReference type="SMART" id="SM01155"/>
    </source>
</evidence>
<keyword evidence="4" id="KW-1185">Reference proteome</keyword>
<feature type="compositionally biased region" description="Basic residues" evidence="1">
    <location>
        <begin position="380"/>
        <end position="408"/>
    </location>
</feature>
<evidence type="ECO:0000313" key="3">
    <source>
        <dbReference type="EMBL" id="OCF35351.1"/>
    </source>
</evidence>
<evidence type="ECO:0000256" key="1">
    <source>
        <dbReference type="SAM" id="MobiDB-lite"/>
    </source>
</evidence>
<sequence>MLLRRLYSSAPSPRAAICSTTTATTVLSPSLQPRPPTRGRLRIKPSRLATISSTASTKARNAISTTTTVSSKSAAENRSEIKGRGRTRTGVFAQGRAASSSSLTAQINQVSDSNRLSVEPSHISLFDDLNAVEVDHSHSSSAPVSTGPSSPRLIFTHPTPSADHVNTFKPHYLYPEQFKLHTTFTHPSHPLPLNLGTAIYTHPRKPNAASAPIEGDLFAAPPPPDPTPALKRKVKNSSGLNDHFRVISNLSHPRLSHNLGEHSPFVSGAAMGMAEAEFGSLSNTLGHKVAEIKEASERDWQAVLAQFEPKPASAIEQQSAPTPAQSPDASLSEVVSDLNSTLSRLGLSSTRGRQNVTGTVVSANEGLLEDEEVAWMDSVKRKRKKKISKHKYKKRRKATRALRKRLGK</sequence>
<reference evidence="3 4" key="1">
    <citation type="submission" date="2013-07" db="EMBL/GenBank/DDBJ databases">
        <title>The Genome Sequence of Cryptococcus heveanensis BCC8398.</title>
        <authorList>
            <consortium name="The Broad Institute Genome Sequencing Platform"/>
            <person name="Cuomo C."/>
            <person name="Litvintseva A."/>
            <person name="Chen Y."/>
            <person name="Heitman J."/>
            <person name="Sun S."/>
            <person name="Springer D."/>
            <person name="Dromer F."/>
            <person name="Young S.K."/>
            <person name="Zeng Q."/>
            <person name="Gargeya S."/>
            <person name="Fitzgerald M."/>
            <person name="Abouelleil A."/>
            <person name="Alvarado L."/>
            <person name="Berlin A.M."/>
            <person name="Chapman S.B."/>
            <person name="Dewar J."/>
            <person name="Goldberg J."/>
            <person name="Griggs A."/>
            <person name="Gujja S."/>
            <person name="Hansen M."/>
            <person name="Howarth C."/>
            <person name="Imamovic A."/>
            <person name="Larimer J."/>
            <person name="McCowan C."/>
            <person name="Murphy C."/>
            <person name="Pearson M."/>
            <person name="Priest M."/>
            <person name="Roberts A."/>
            <person name="Saif S."/>
            <person name="Shea T."/>
            <person name="Sykes S."/>
            <person name="Wortman J."/>
            <person name="Nusbaum C."/>
            <person name="Birren B."/>
        </authorList>
    </citation>
    <scope>NUCLEOTIDE SEQUENCE [LARGE SCALE GENOMIC DNA]</scope>
    <source>
        <strain evidence="3 4">BCC8398</strain>
    </source>
</reference>
<dbReference type="AlphaFoldDB" id="A0A1B9GWF4"/>
<feature type="compositionally biased region" description="Polar residues" evidence="1">
    <location>
        <begin position="50"/>
        <end position="63"/>
    </location>
</feature>
<proteinExistence type="predicted"/>
<accession>A0A1B9GWF4</accession>
<feature type="region of interest" description="Disordered" evidence="1">
    <location>
        <begin position="312"/>
        <end position="335"/>
    </location>
</feature>
<feature type="region of interest" description="Disordered" evidence="1">
    <location>
        <begin position="50"/>
        <end position="89"/>
    </location>
</feature>
<dbReference type="STRING" id="1296120.A0A1B9GWF4"/>